<sequence length="478" mass="55276">MPALEDISTFNFSSDHEDDDEMAVMNNLDTTIQVSPTLTIRIHKDRPIKQVIRDLHSATQTRNMSKNLEEHEFITTIHQRTNHKDLQNCLFACFLSQEEPKKVIHALKDPSWIEATQEELLQFKLQEFWTLVDLPYGKRAIGTKWVFWNKKDEIDFVVYKMDVKSAFIYGKIEKEVYVCQPLGFKDPDIPDKVGKIDKTLFIIRYKDDILLVQVYDDDIIFGSTKKELCNAFEMMMHEKFQMSSIGELTFFIGLQVKQKQDRIFISQDKYVDEILKKYGFSELKNASTLMETQKRLSRMKMVKKYLNGHPKLGLWYPKDSPFDLVAYTDNDYAGATLDKKSTTGGFEQIVDFLHANPIKHALTVNPTVYTSCIEQFWATIKAKTVNMEVQLQALVDGKKVIITQFTIRIDLQLEDAKGVDCLPNATIFKQLTLMRVGKDFSGRETPLFPTMMVQAPEEMGEDKAVNEDMDCNNPIFDI</sequence>
<feature type="domain" description="Reverse transcriptase Ty1/copia-type" evidence="1">
    <location>
        <begin position="205"/>
        <end position="288"/>
    </location>
</feature>
<evidence type="ECO:0000259" key="1">
    <source>
        <dbReference type="Pfam" id="PF07727"/>
    </source>
</evidence>
<protein>
    <recommendedName>
        <fullName evidence="1">Reverse transcriptase Ty1/copia-type domain-containing protein</fullName>
    </recommendedName>
</protein>
<dbReference type="Pfam" id="PF07727">
    <property type="entry name" value="RVT_2"/>
    <property type="match status" value="2"/>
</dbReference>
<accession>A0A6L2MHP2</accession>
<reference evidence="2" key="1">
    <citation type="journal article" date="2019" name="Sci. Rep.">
        <title>Draft genome of Tanacetum cinerariifolium, the natural source of mosquito coil.</title>
        <authorList>
            <person name="Yamashiro T."/>
            <person name="Shiraishi A."/>
            <person name="Satake H."/>
            <person name="Nakayama K."/>
        </authorList>
    </citation>
    <scope>NUCLEOTIDE SEQUENCE</scope>
</reference>
<organism evidence="2">
    <name type="scientific">Tanacetum cinerariifolium</name>
    <name type="common">Dalmatian daisy</name>
    <name type="synonym">Chrysanthemum cinerariifolium</name>
    <dbReference type="NCBI Taxonomy" id="118510"/>
    <lineage>
        <taxon>Eukaryota</taxon>
        <taxon>Viridiplantae</taxon>
        <taxon>Streptophyta</taxon>
        <taxon>Embryophyta</taxon>
        <taxon>Tracheophyta</taxon>
        <taxon>Spermatophyta</taxon>
        <taxon>Magnoliopsida</taxon>
        <taxon>eudicotyledons</taxon>
        <taxon>Gunneridae</taxon>
        <taxon>Pentapetalae</taxon>
        <taxon>asterids</taxon>
        <taxon>campanulids</taxon>
        <taxon>Asterales</taxon>
        <taxon>Asteraceae</taxon>
        <taxon>Asteroideae</taxon>
        <taxon>Anthemideae</taxon>
        <taxon>Anthemidinae</taxon>
        <taxon>Tanacetum</taxon>
    </lineage>
</organism>
<dbReference type="AlphaFoldDB" id="A0A6L2MHP2"/>
<gene>
    <name evidence="2" type="ORF">Tci_045444</name>
</gene>
<name>A0A6L2MHP2_TANCI</name>
<evidence type="ECO:0000313" key="2">
    <source>
        <dbReference type="EMBL" id="GEU73466.1"/>
    </source>
</evidence>
<comment type="caution">
    <text evidence="2">The sequence shown here is derived from an EMBL/GenBank/DDBJ whole genome shotgun (WGS) entry which is preliminary data.</text>
</comment>
<feature type="domain" description="Reverse transcriptase Ty1/copia-type" evidence="1">
    <location>
        <begin position="155"/>
        <end position="204"/>
    </location>
</feature>
<dbReference type="EMBL" id="BKCJ010006694">
    <property type="protein sequence ID" value="GEU73466.1"/>
    <property type="molecule type" value="Genomic_DNA"/>
</dbReference>
<dbReference type="InterPro" id="IPR013103">
    <property type="entry name" value="RVT_2"/>
</dbReference>
<proteinExistence type="predicted"/>
<dbReference type="InterPro" id="IPR043502">
    <property type="entry name" value="DNA/RNA_pol_sf"/>
</dbReference>
<dbReference type="SUPFAM" id="SSF56672">
    <property type="entry name" value="DNA/RNA polymerases"/>
    <property type="match status" value="1"/>
</dbReference>